<dbReference type="OrthoDB" id="6510177at2759"/>
<sequence>MPAIYSFSIYAGTALLIDFLLQVTCLVALIVLDAKRENNDRYDVACCLKSKHPSLDLENREDICVKMFKTLFTKFLFNDIVRGIVLLLFVGAFCTSCVFVPKIDIGLEEELGMPEDSYLLKYFDFLDKYLSVGPPVYFVVRDGFDFSDPNEQNIICQSIGCNVDSVLAQVFWASEAPDV</sequence>
<dbReference type="GO" id="GO:0015918">
    <property type="term" value="P:sterol transport"/>
    <property type="evidence" value="ECO:0007669"/>
    <property type="project" value="TreeGrafter"/>
</dbReference>
<dbReference type="Proteomes" id="UP000326759">
    <property type="component" value="Unassembled WGS sequence"/>
</dbReference>
<dbReference type="Pfam" id="PF12349">
    <property type="entry name" value="Sterol-sensing"/>
    <property type="match status" value="1"/>
</dbReference>
<keyword evidence="1" id="KW-1133">Transmembrane helix</keyword>
<dbReference type="GO" id="GO:0042632">
    <property type="term" value="P:cholesterol homeostasis"/>
    <property type="evidence" value="ECO:0007669"/>
    <property type="project" value="TreeGrafter"/>
</dbReference>
<dbReference type="GO" id="GO:0005886">
    <property type="term" value="C:plasma membrane"/>
    <property type="evidence" value="ECO:0007669"/>
    <property type="project" value="TreeGrafter"/>
</dbReference>
<dbReference type="AlphaFoldDB" id="A0A5N5SZE6"/>
<evidence type="ECO:0000259" key="2">
    <source>
        <dbReference type="PROSITE" id="PS50156"/>
    </source>
</evidence>
<dbReference type="InterPro" id="IPR053958">
    <property type="entry name" value="HMGCR/SNAP/NPC1-like_SSD"/>
</dbReference>
<dbReference type="GO" id="GO:0015485">
    <property type="term" value="F:cholesterol binding"/>
    <property type="evidence" value="ECO:0007669"/>
    <property type="project" value="TreeGrafter"/>
</dbReference>
<name>A0A5N5SZE6_9CRUS</name>
<reference evidence="3 4" key="1">
    <citation type="journal article" date="2019" name="PLoS Biol.">
        <title>Sex chromosomes control vertical transmission of feminizing Wolbachia symbionts in an isopod.</title>
        <authorList>
            <person name="Becking T."/>
            <person name="Chebbi M.A."/>
            <person name="Giraud I."/>
            <person name="Moumen B."/>
            <person name="Laverre T."/>
            <person name="Caubet Y."/>
            <person name="Peccoud J."/>
            <person name="Gilbert C."/>
            <person name="Cordaux R."/>
        </authorList>
    </citation>
    <scope>NUCLEOTIDE SEQUENCE [LARGE SCALE GENOMIC DNA]</scope>
    <source>
        <strain evidence="3">ANa2</strain>
        <tissue evidence="3">Whole body excluding digestive tract and cuticle</tissue>
    </source>
</reference>
<dbReference type="InterPro" id="IPR000731">
    <property type="entry name" value="SSD"/>
</dbReference>
<evidence type="ECO:0000313" key="3">
    <source>
        <dbReference type="EMBL" id="KAB7499593.1"/>
    </source>
</evidence>
<feature type="domain" description="SSD" evidence="2">
    <location>
        <begin position="1"/>
        <end position="32"/>
    </location>
</feature>
<dbReference type="PROSITE" id="PS50156">
    <property type="entry name" value="SSD"/>
    <property type="match status" value="1"/>
</dbReference>
<organism evidence="3 4">
    <name type="scientific">Armadillidium nasatum</name>
    <dbReference type="NCBI Taxonomy" id="96803"/>
    <lineage>
        <taxon>Eukaryota</taxon>
        <taxon>Metazoa</taxon>
        <taxon>Ecdysozoa</taxon>
        <taxon>Arthropoda</taxon>
        <taxon>Crustacea</taxon>
        <taxon>Multicrustacea</taxon>
        <taxon>Malacostraca</taxon>
        <taxon>Eumalacostraca</taxon>
        <taxon>Peracarida</taxon>
        <taxon>Isopoda</taxon>
        <taxon>Oniscidea</taxon>
        <taxon>Crinocheta</taxon>
        <taxon>Armadillidiidae</taxon>
        <taxon>Armadillidium</taxon>
    </lineage>
</organism>
<gene>
    <name evidence="3" type="primary">ncr-1</name>
    <name evidence="3" type="ORF">Anas_02046</name>
</gene>
<accession>A0A5N5SZE6</accession>
<protein>
    <submittedName>
        <fullName evidence="3">Niemann-Pick C1-like protein 1</fullName>
    </submittedName>
</protein>
<dbReference type="EMBL" id="SEYY01017805">
    <property type="protein sequence ID" value="KAB7499593.1"/>
    <property type="molecule type" value="Genomic_DNA"/>
</dbReference>
<keyword evidence="1" id="KW-0812">Transmembrane</keyword>
<evidence type="ECO:0000256" key="1">
    <source>
        <dbReference type="SAM" id="Phobius"/>
    </source>
</evidence>
<feature type="transmembrane region" description="Helical" evidence="1">
    <location>
        <begin position="7"/>
        <end position="32"/>
    </location>
</feature>
<comment type="caution">
    <text evidence="3">The sequence shown here is derived from an EMBL/GenBank/DDBJ whole genome shotgun (WGS) entry which is preliminary data.</text>
</comment>
<dbReference type="PANTHER" id="PTHR45727:SF2">
    <property type="entry name" value="NPC INTRACELLULAR CHOLESTEROL TRANSPORTER 1"/>
    <property type="match status" value="1"/>
</dbReference>
<keyword evidence="1" id="KW-0472">Membrane</keyword>
<evidence type="ECO:0000313" key="4">
    <source>
        <dbReference type="Proteomes" id="UP000326759"/>
    </source>
</evidence>
<dbReference type="GO" id="GO:0030299">
    <property type="term" value="P:intestinal cholesterol absorption"/>
    <property type="evidence" value="ECO:0007669"/>
    <property type="project" value="TreeGrafter"/>
</dbReference>
<feature type="transmembrane region" description="Helical" evidence="1">
    <location>
        <begin position="80"/>
        <end position="100"/>
    </location>
</feature>
<keyword evidence="4" id="KW-1185">Reference proteome</keyword>
<dbReference type="PANTHER" id="PTHR45727">
    <property type="entry name" value="NPC INTRACELLULAR CHOLESTEROL TRANSPORTER 1"/>
    <property type="match status" value="1"/>
</dbReference>
<proteinExistence type="predicted"/>